<dbReference type="Proteomes" id="UP001319104">
    <property type="component" value="Unassembled WGS sequence"/>
</dbReference>
<evidence type="ECO:0000256" key="2">
    <source>
        <dbReference type="ARBA" id="ARBA00022475"/>
    </source>
</evidence>
<keyword evidence="7" id="KW-0479">Metal-binding</keyword>
<proteinExistence type="predicted"/>
<keyword evidence="5 8" id="KW-1133">Transmembrane helix</keyword>
<feature type="transmembrane region" description="Helical" evidence="8">
    <location>
        <begin position="287"/>
        <end position="304"/>
    </location>
</feature>
<evidence type="ECO:0000256" key="6">
    <source>
        <dbReference type="ARBA" id="ARBA00023136"/>
    </source>
</evidence>
<protein>
    <submittedName>
        <fullName evidence="9">UDP-GlcNAc--UDP-phosphate GlcNAc-1-phosphate transferase</fullName>
    </submittedName>
</protein>
<evidence type="ECO:0000313" key="10">
    <source>
        <dbReference type="Proteomes" id="UP001319104"/>
    </source>
</evidence>
<keyword evidence="3 9" id="KW-0808">Transferase</keyword>
<comment type="cofactor">
    <cofactor evidence="7">
        <name>Mg(2+)</name>
        <dbReference type="ChEBI" id="CHEBI:18420"/>
    </cofactor>
</comment>
<dbReference type="GO" id="GO:0044038">
    <property type="term" value="P:cell wall macromolecule biosynthetic process"/>
    <property type="evidence" value="ECO:0007669"/>
    <property type="project" value="TreeGrafter"/>
</dbReference>
<evidence type="ECO:0000313" key="9">
    <source>
        <dbReference type="EMBL" id="MBS9523202.1"/>
    </source>
</evidence>
<feature type="transmembrane region" description="Helical" evidence="8">
    <location>
        <begin position="65"/>
        <end position="87"/>
    </location>
</feature>
<dbReference type="AlphaFoldDB" id="A0AAP2CFS8"/>
<feature type="transmembrane region" description="Helical" evidence="8">
    <location>
        <begin position="134"/>
        <end position="152"/>
    </location>
</feature>
<feature type="transmembrane region" description="Helical" evidence="8">
    <location>
        <begin position="158"/>
        <end position="177"/>
    </location>
</feature>
<evidence type="ECO:0000256" key="1">
    <source>
        <dbReference type="ARBA" id="ARBA00004651"/>
    </source>
</evidence>
<name>A0AAP2CFS8_9BACT</name>
<evidence type="ECO:0000256" key="5">
    <source>
        <dbReference type="ARBA" id="ARBA00022989"/>
    </source>
</evidence>
<dbReference type="GO" id="GO:0046872">
    <property type="term" value="F:metal ion binding"/>
    <property type="evidence" value="ECO:0007669"/>
    <property type="project" value="UniProtKB-KW"/>
</dbReference>
<keyword evidence="7" id="KW-0460">Magnesium</keyword>
<feature type="transmembrane region" description="Helical" evidence="8">
    <location>
        <begin position="211"/>
        <end position="233"/>
    </location>
</feature>
<dbReference type="PANTHER" id="PTHR22926:SF3">
    <property type="entry name" value="UNDECAPRENYL-PHOSPHATE ALPHA-N-ACETYLGLUCOSAMINYL 1-PHOSPHATE TRANSFERASE"/>
    <property type="match status" value="1"/>
</dbReference>
<dbReference type="Pfam" id="PF00953">
    <property type="entry name" value="Glycos_transf_4"/>
    <property type="match status" value="1"/>
</dbReference>
<evidence type="ECO:0000256" key="4">
    <source>
        <dbReference type="ARBA" id="ARBA00022692"/>
    </source>
</evidence>
<reference evidence="9 10" key="1">
    <citation type="submission" date="2021-05" db="EMBL/GenBank/DDBJ databases">
        <authorList>
            <person name="Zhang Z.D."/>
            <person name="Osman G."/>
        </authorList>
    </citation>
    <scope>NUCLEOTIDE SEQUENCE [LARGE SCALE GENOMIC DNA]</scope>
    <source>
        <strain evidence="9 10">KCTC 32217</strain>
    </source>
</reference>
<keyword evidence="6 8" id="KW-0472">Membrane</keyword>
<feature type="binding site" evidence="7">
    <location>
        <position position="129"/>
    </location>
    <ligand>
        <name>Mg(2+)</name>
        <dbReference type="ChEBI" id="CHEBI:18420"/>
    </ligand>
</feature>
<gene>
    <name evidence="9" type="ORF">KI659_04140</name>
</gene>
<keyword evidence="4 8" id="KW-0812">Transmembrane</keyword>
<feature type="transmembrane region" description="Helical" evidence="8">
    <location>
        <begin position="263"/>
        <end position="281"/>
    </location>
</feature>
<dbReference type="RefSeq" id="WP_213944063.1">
    <property type="nucleotide sequence ID" value="NZ_JAHCMY010000001.1"/>
</dbReference>
<comment type="subcellular location">
    <subcellularLocation>
        <location evidence="1">Cell membrane</location>
        <topology evidence="1">Multi-pass membrane protein</topology>
    </subcellularLocation>
</comment>
<keyword evidence="10" id="KW-1185">Reference proteome</keyword>
<feature type="transmembrane region" description="Helical" evidence="8">
    <location>
        <begin position="107"/>
        <end position="127"/>
    </location>
</feature>
<accession>A0AAP2CFS8</accession>
<dbReference type="GO" id="GO:0016780">
    <property type="term" value="F:phosphotransferase activity, for other substituted phosphate groups"/>
    <property type="evidence" value="ECO:0007669"/>
    <property type="project" value="InterPro"/>
</dbReference>
<keyword evidence="2" id="KW-1003">Cell membrane</keyword>
<feature type="binding site" evidence="7">
    <location>
        <position position="187"/>
    </location>
    <ligand>
        <name>Mg(2+)</name>
        <dbReference type="ChEBI" id="CHEBI:18420"/>
    </ligand>
</feature>
<dbReference type="EMBL" id="JAHCMY010000001">
    <property type="protein sequence ID" value="MBS9523202.1"/>
    <property type="molecule type" value="Genomic_DNA"/>
</dbReference>
<evidence type="ECO:0000256" key="8">
    <source>
        <dbReference type="SAM" id="Phobius"/>
    </source>
</evidence>
<comment type="caution">
    <text evidence="9">The sequence shown here is derived from an EMBL/GenBank/DDBJ whole genome shotgun (WGS) entry which is preliminary data.</text>
</comment>
<dbReference type="GO" id="GO:0071555">
    <property type="term" value="P:cell wall organization"/>
    <property type="evidence" value="ECO:0007669"/>
    <property type="project" value="TreeGrafter"/>
</dbReference>
<evidence type="ECO:0000256" key="7">
    <source>
        <dbReference type="PIRSR" id="PIRSR600715-1"/>
    </source>
</evidence>
<dbReference type="PANTHER" id="PTHR22926">
    <property type="entry name" value="PHOSPHO-N-ACETYLMURAMOYL-PENTAPEPTIDE-TRANSFERASE"/>
    <property type="match status" value="1"/>
</dbReference>
<evidence type="ECO:0000256" key="3">
    <source>
        <dbReference type="ARBA" id="ARBA00022679"/>
    </source>
</evidence>
<feature type="transmembrane region" description="Helical" evidence="8">
    <location>
        <begin position="184"/>
        <end position="205"/>
    </location>
</feature>
<organism evidence="9 10">
    <name type="scientific">Litoribacter ruber</name>
    <dbReference type="NCBI Taxonomy" id="702568"/>
    <lineage>
        <taxon>Bacteria</taxon>
        <taxon>Pseudomonadati</taxon>
        <taxon>Bacteroidota</taxon>
        <taxon>Cytophagia</taxon>
        <taxon>Cytophagales</taxon>
        <taxon>Cyclobacteriaceae</taxon>
        <taxon>Litoribacter</taxon>
    </lineage>
</organism>
<sequence length="314" mass="35661">MYYLFAICALLATEILYIQLAKSFRIVDLPTDRSSHKYATVRGGGVIFPIALFLPYYFGEINSSLVLVVLLVAAISFLDDMFSLSQLPRAVAQIAGTLYLFYDLEVLYLEWYYVLICAVLFFGWINAYNFMDGINGISVLYCLVALISFSVIEANYIYHETFAILGLACLVFSFFNLRQKAVAFLGDVGSISLAIILGYFMLHTIVATDNIYYLLFFAIYGVDAIITIFIRLLKRENILKPHRSHLYQQLANEHGKSHIRVSVCYALAQLSLNFLLIYGIGMANMSAILFTLVLCTIFFFYILARINYRIKTVS</sequence>
<dbReference type="InterPro" id="IPR000715">
    <property type="entry name" value="Glycosyl_transferase_4"/>
</dbReference>
<feature type="transmembrane region" description="Helical" evidence="8">
    <location>
        <begin position="39"/>
        <end position="58"/>
    </location>
</feature>
<dbReference type="GO" id="GO:0005886">
    <property type="term" value="C:plasma membrane"/>
    <property type="evidence" value="ECO:0007669"/>
    <property type="project" value="UniProtKB-SubCell"/>
</dbReference>
<dbReference type="GO" id="GO:0009103">
    <property type="term" value="P:lipopolysaccharide biosynthetic process"/>
    <property type="evidence" value="ECO:0007669"/>
    <property type="project" value="TreeGrafter"/>
</dbReference>